<dbReference type="EMBL" id="SEOQ01000128">
    <property type="protein sequence ID" value="TFY69795.1"/>
    <property type="molecule type" value="Genomic_DNA"/>
</dbReference>
<proteinExistence type="predicted"/>
<protein>
    <submittedName>
        <fullName evidence="2">Uncharacterized protein</fullName>
    </submittedName>
</protein>
<feature type="region of interest" description="Disordered" evidence="1">
    <location>
        <begin position="159"/>
        <end position="194"/>
    </location>
</feature>
<feature type="region of interest" description="Disordered" evidence="1">
    <location>
        <begin position="544"/>
        <end position="568"/>
    </location>
</feature>
<reference evidence="2 3" key="1">
    <citation type="submission" date="2019-02" db="EMBL/GenBank/DDBJ databases">
        <title>Genome sequencing of the rare red list fungi Dentipellis fragilis.</title>
        <authorList>
            <person name="Buettner E."/>
            <person name="Kellner H."/>
        </authorList>
    </citation>
    <scope>NUCLEOTIDE SEQUENCE [LARGE SCALE GENOMIC DNA]</scope>
    <source>
        <strain evidence="2 3">DSM 105465</strain>
    </source>
</reference>
<dbReference type="Proteomes" id="UP000298327">
    <property type="component" value="Unassembled WGS sequence"/>
</dbReference>
<accession>A0A4Y9Z521</accession>
<gene>
    <name evidence="2" type="ORF">EVG20_g3010</name>
</gene>
<feature type="region of interest" description="Disordered" evidence="1">
    <location>
        <begin position="221"/>
        <end position="412"/>
    </location>
</feature>
<feature type="compositionally biased region" description="Gly residues" evidence="1">
    <location>
        <begin position="559"/>
        <end position="568"/>
    </location>
</feature>
<sequence>MASTRSISRGGPAKSYMFGLPRGLSSLRIFDNSAPPATPQPVKAEVPYNPNPDPRQRLAAPTPRPRTNSSSRPSPPQPDPAYHIRGVQQRQRNGQLDHSFKRKNSGQAHGYGIYPSSAKYTYVYESSISSKSDLPSIPDQAKSDADVESILSYGGDVSSIRARSSSETLHSLVAPESLPDSDATGTPSHSPRHIVPANLPALIEAQHSLNVGIINLTLPEGSVSDSDSESTVNGDSYPGASQEPASMDQRAYPMTSTRALPETRPNIPPPSYPPRSAPTAPPRRPEPPVASQPQQRSRRDSVDRAGSGQNQPMYNAAYNNYPIPGRAPPDGAHVFPPGLSSQPSTGISPPSENYHDPWDAQPRRERRDSFSVQPPHPRRMSDATARAGQGSVPMPSRGTESRRDELMTPGPSRANLQRVEQDMRGPPPSTPNARMYQQDVRDVREVRSAPPEPTFTGALVRTQSKGRVRWNENLICPSPIPQHERRKGWFNRRGDQLWTNEGAFRPPSPGQEYPLDLQHYPEPGTGWMSEDGVRIDMQHRLVPKAPLRSALKRSRKPSMGGGNAGPPY</sequence>
<name>A0A4Y9Z521_9AGAM</name>
<evidence type="ECO:0000313" key="3">
    <source>
        <dbReference type="Proteomes" id="UP000298327"/>
    </source>
</evidence>
<feature type="region of interest" description="Disordered" evidence="1">
    <location>
        <begin position="27"/>
        <end position="112"/>
    </location>
</feature>
<feature type="compositionally biased region" description="Pro residues" evidence="1">
    <location>
        <begin position="266"/>
        <end position="290"/>
    </location>
</feature>
<keyword evidence="3" id="KW-1185">Reference proteome</keyword>
<feature type="compositionally biased region" description="Basic and acidic residues" evidence="1">
    <location>
        <begin position="353"/>
        <end position="369"/>
    </location>
</feature>
<evidence type="ECO:0000313" key="2">
    <source>
        <dbReference type="EMBL" id="TFY69795.1"/>
    </source>
</evidence>
<feature type="compositionally biased region" description="Polar residues" evidence="1">
    <location>
        <begin position="339"/>
        <end position="351"/>
    </location>
</feature>
<evidence type="ECO:0000256" key="1">
    <source>
        <dbReference type="SAM" id="MobiDB-lite"/>
    </source>
</evidence>
<comment type="caution">
    <text evidence="2">The sequence shown here is derived from an EMBL/GenBank/DDBJ whole genome shotgun (WGS) entry which is preliminary data.</text>
</comment>
<feature type="compositionally biased region" description="Polar residues" evidence="1">
    <location>
        <begin position="223"/>
        <end position="234"/>
    </location>
</feature>
<dbReference type="OrthoDB" id="3255922at2759"/>
<organism evidence="2 3">
    <name type="scientific">Dentipellis fragilis</name>
    <dbReference type="NCBI Taxonomy" id="205917"/>
    <lineage>
        <taxon>Eukaryota</taxon>
        <taxon>Fungi</taxon>
        <taxon>Dikarya</taxon>
        <taxon>Basidiomycota</taxon>
        <taxon>Agaricomycotina</taxon>
        <taxon>Agaricomycetes</taxon>
        <taxon>Russulales</taxon>
        <taxon>Hericiaceae</taxon>
        <taxon>Dentipellis</taxon>
    </lineage>
</organism>
<dbReference type="STRING" id="205917.A0A4Y9Z521"/>
<dbReference type="AlphaFoldDB" id="A0A4Y9Z521"/>